<dbReference type="InterPro" id="IPR054566">
    <property type="entry name" value="ManC/GMP-like_b-helix"/>
</dbReference>
<evidence type="ECO:0000256" key="6">
    <source>
        <dbReference type="ARBA" id="ARBA00023134"/>
    </source>
</evidence>
<keyword evidence="3 12" id="KW-0808">Transferase</keyword>
<proteinExistence type="inferred from homology"/>
<keyword evidence="5" id="KW-0547">Nucleotide-binding</keyword>
<dbReference type="InterPro" id="IPR051161">
    <property type="entry name" value="Mannose-6P_isomerase_type2"/>
</dbReference>
<evidence type="ECO:0000259" key="11">
    <source>
        <dbReference type="Pfam" id="PF22640"/>
    </source>
</evidence>
<evidence type="ECO:0000259" key="10">
    <source>
        <dbReference type="Pfam" id="PF01050"/>
    </source>
</evidence>
<evidence type="ECO:0000256" key="3">
    <source>
        <dbReference type="ARBA" id="ARBA00022679"/>
    </source>
</evidence>
<evidence type="ECO:0000256" key="8">
    <source>
        <dbReference type="RuleBase" id="RU004190"/>
    </source>
</evidence>
<organism evidence="12 13">
    <name type="scientific">Candidatus Phaeomarinibacter ectocarpi</name>
    <dbReference type="NCBI Taxonomy" id="1458461"/>
    <lineage>
        <taxon>Bacteria</taxon>
        <taxon>Pseudomonadati</taxon>
        <taxon>Pseudomonadota</taxon>
        <taxon>Alphaproteobacteria</taxon>
        <taxon>Hyphomicrobiales</taxon>
        <taxon>Parvibaculaceae</taxon>
        <taxon>Candidatus Phaeomarinibacter</taxon>
    </lineage>
</organism>
<evidence type="ECO:0000259" key="9">
    <source>
        <dbReference type="Pfam" id="PF00483"/>
    </source>
</evidence>
<keyword evidence="12" id="KW-0413">Isomerase</keyword>
<comment type="similarity">
    <text evidence="1 8">Belongs to the mannose-6-phosphate isomerase type 2 family.</text>
</comment>
<evidence type="ECO:0000313" key="13">
    <source>
        <dbReference type="Proteomes" id="UP000032160"/>
    </source>
</evidence>
<protein>
    <recommendedName>
        <fullName evidence="2">mannose-1-phosphate guanylyltransferase</fullName>
        <ecNumber evidence="2">2.7.7.13</ecNumber>
    </recommendedName>
</protein>
<reference evidence="12 13" key="1">
    <citation type="journal article" date="2014" name="Front. Genet.">
        <title>Genome and metabolic network of "Candidatus Phaeomarinobacter ectocarpi" Ec32, a new candidate genus of Alphaproteobacteria frequently associated with brown algae.</title>
        <authorList>
            <person name="Dittami S.M."/>
            <person name="Barbeyron T."/>
            <person name="Boyen C."/>
            <person name="Cambefort J."/>
            <person name="Collet G."/>
            <person name="Delage L."/>
            <person name="Gobet A."/>
            <person name="Groisillier A."/>
            <person name="Leblanc C."/>
            <person name="Michel G."/>
            <person name="Scornet D."/>
            <person name="Siegel A."/>
            <person name="Tapia J.E."/>
            <person name="Tonon T."/>
        </authorList>
    </citation>
    <scope>NUCLEOTIDE SEQUENCE [LARGE SCALE GENOMIC DNA]</scope>
    <source>
        <strain evidence="12 13">Ec32</strain>
    </source>
</reference>
<dbReference type="GO" id="GO:0000271">
    <property type="term" value="P:polysaccharide biosynthetic process"/>
    <property type="evidence" value="ECO:0007669"/>
    <property type="project" value="InterPro"/>
</dbReference>
<feature type="domain" description="MannoseP isomerase/GMP-like beta-helix" evidence="11">
    <location>
        <begin position="296"/>
        <end position="348"/>
    </location>
</feature>
<dbReference type="InterPro" id="IPR005835">
    <property type="entry name" value="NTP_transferase_dom"/>
</dbReference>
<dbReference type="PATRIC" id="fig|1458461.3.peg.836"/>
<evidence type="ECO:0000256" key="5">
    <source>
        <dbReference type="ARBA" id="ARBA00022741"/>
    </source>
</evidence>
<evidence type="ECO:0000256" key="4">
    <source>
        <dbReference type="ARBA" id="ARBA00022695"/>
    </source>
</evidence>
<dbReference type="CDD" id="cd02509">
    <property type="entry name" value="GDP-M1P_Guanylyltransferase"/>
    <property type="match status" value="1"/>
</dbReference>
<dbReference type="InterPro" id="IPR029044">
    <property type="entry name" value="Nucleotide-diphossugar_trans"/>
</dbReference>
<dbReference type="EMBL" id="HG966617">
    <property type="protein sequence ID" value="CDO59050.1"/>
    <property type="molecule type" value="Genomic_DNA"/>
</dbReference>
<dbReference type="OrthoDB" id="9806359at2"/>
<evidence type="ECO:0000313" key="12">
    <source>
        <dbReference type="EMBL" id="CDO59050.1"/>
    </source>
</evidence>
<dbReference type="Gene3D" id="3.90.550.10">
    <property type="entry name" value="Spore Coat Polysaccharide Biosynthesis Protein SpsA, Chain A"/>
    <property type="match status" value="1"/>
</dbReference>
<dbReference type="InterPro" id="IPR011051">
    <property type="entry name" value="RmlC_Cupin_sf"/>
</dbReference>
<accession>X5ML06</accession>
<dbReference type="Proteomes" id="UP000032160">
    <property type="component" value="Chromosome I"/>
</dbReference>
<dbReference type="RefSeq" id="WP_043949824.1">
    <property type="nucleotide sequence ID" value="NZ_HG966617.1"/>
</dbReference>
<dbReference type="Pfam" id="PF22640">
    <property type="entry name" value="ManC_GMP_beta-helix"/>
    <property type="match status" value="1"/>
</dbReference>
<dbReference type="CDD" id="cd02213">
    <property type="entry name" value="cupin_PMI_typeII_C"/>
    <property type="match status" value="1"/>
</dbReference>
<dbReference type="Pfam" id="PF00483">
    <property type="entry name" value="NTP_transferase"/>
    <property type="match status" value="1"/>
</dbReference>
<dbReference type="GO" id="GO:0005525">
    <property type="term" value="F:GTP binding"/>
    <property type="evidence" value="ECO:0007669"/>
    <property type="project" value="UniProtKB-KW"/>
</dbReference>
<evidence type="ECO:0000256" key="7">
    <source>
        <dbReference type="ARBA" id="ARBA00047343"/>
    </source>
</evidence>
<evidence type="ECO:0000256" key="1">
    <source>
        <dbReference type="ARBA" id="ARBA00006115"/>
    </source>
</evidence>
<dbReference type="SUPFAM" id="SSF53448">
    <property type="entry name" value="Nucleotide-diphospho-sugar transferases"/>
    <property type="match status" value="1"/>
</dbReference>
<dbReference type="InterPro" id="IPR001538">
    <property type="entry name" value="Man6P_isomerase-2_C"/>
</dbReference>
<dbReference type="PANTHER" id="PTHR46390">
    <property type="entry name" value="MANNOSE-1-PHOSPHATE GUANYLYLTRANSFERASE"/>
    <property type="match status" value="1"/>
</dbReference>
<comment type="catalytic activity">
    <reaction evidence="7">
        <text>alpha-D-mannose 1-phosphate + GTP + H(+) = GDP-alpha-D-mannose + diphosphate</text>
        <dbReference type="Rhea" id="RHEA:15229"/>
        <dbReference type="ChEBI" id="CHEBI:15378"/>
        <dbReference type="ChEBI" id="CHEBI:33019"/>
        <dbReference type="ChEBI" id="CHEBI:37565"/>
        <dbReference type="ChEBI" id="CHEBI:57527"/>
        <dbReference type="ChEBI" id="CHEBI:58409"/>
        <dbReference type="EC" id="2.7.7.13"/>
    </reaction>
</comment>
<dbReference type="GO" id="GO:0009298">
    <property type="term" value="P:GDP-mannose biosynthetic process"/>
    <property type="evidence" value="ECO:0007669"/>
    <property type="project" value="TreeGrafter"/>
</dbReference>
<keyword evidence="4 12" id="KW-0548">Nucleotidyltransferase</keyword>
<keyword evidence="6" id="KW-0342">GTP-binding</keyword>
<dbReference type="STRING" id="1458461.BN1012_Phect836"/>
<dbReference type="GO" id="GO:0004475">
    <property type="term" value="F:mannose-1-phosphate guanylyltransferase (GTP) activity"/>
    <property type="evidence" value="ECO:0007669"/>
    <property type="project" value="UniProtKB-EC"/>
</dbReference>
<dbReference type="FunFam" id="2.60.120.10:FF:000032">
    <property type="entry name" value="Mannose-1-phosphate guanylyltransferase/mannose-6-phosphate isomerase"/>
    <property type="match status" value="1"/>
</dbReference>
<gene>
    <name evidence="12" type="ORF">BN1012_Phect836</name>
</gene>
<sequence length="478" mass="52453">MKPIRPVILSGGSGTRLWPTSRAHHPKQFMALTSERTMIQETALRVSDADRFLPPIVVCNEEHRFTVASELQDAGVELEVEMLEPVGRNTAPAIAAAAALCAAHSRDELMLVLPADHHIARPDLFLDVIATGAKLAEEGKLVTFGIVPDAPETGYGYIRSGDAVDHGGSKVDAFVEKPDAATAQTYLDDGRYFWNSGIFLFRADRMIAELEALAPDIWRQAAMAVSGGNRDMDFLRLDREAFEACPSDSIDYAVMEHTKDAVVVPSDIGWSDVGSWTALWDIGEKDGQGNVLSGDVMVQDTANTFVRAEGRLVTTVGVENLIVVETGDAVLVAHRDRVQDVKAIVGRLKTEGRPEQEVHARVYRPWGFYESLATDERHQVKHLMIKPGAAISLQMHHHRAEHWVVVGGTAKVTLGEETHLVAENESVYIPIGAKHRLENPGKMPLSIIEVQSGSYFGEDDIVRFDDVYGRVPALKAVE</sequence>
<dbReference type="Pfam" id="PF01050">
    <property type="entry name" value="MannoseP_isomer"/>
    <property type="match status" value="1"/>
</dbReference>
<dbReference type="SUPFAM" id="SSF51182">
    <property type="entry name" value="RmlC-like cupins"/>
    <property type="match status" value="1"/>
</dbReference>
<dbReference type="GO" id="GO:0016853">
    <property type="term" value="F:isomerase activity"/>
    <property type="evidence" value="ECO:0007669"/>
    <property type="project" value="UniProtKB-KW"/>
</dbReference>
<dbReference type="HOGENOM" id="CLU_035527_1_0_5"/>
<dbReference type="KEGG" id="pect:BN1012_Phect836"/>
<evidence type="ECO:0000256" key="2">
    <source>
        <dbReference type="ARBA" id="ARBA00012387"/>
    </source>
</evidence>
<dbReference type="Gene3D" id="2.60.120.10">
    <property type="entry name" value="Jelly Rolls"/>
    <property type="match status" value="1"/>
</dbReference>
<dbReference type="FunFam" id="3.90.550.10:FF:000046">
    <property type="entry name" value="Mannose-1-phosphate guanylyltransferase (GDP)"/>
    <property type="match status" value="1"/>
</dbReference>
<dbReference type="InterPro" id="IPR014710">
    <property type="entry name" value="RmlC-like_jellyroll"/>
</dbReference>
<dbReference type="PANTHER" id="PTHR46390:SF1">
    <property type="entry name" value="MANNOSE-1-PHOSPHATE GUANYLYLTRANSFERASE"/>
    <property type="match status" value="1"/>
</dbReference>
<name>X5ML06_9HYPH</name>
<dbReference type="InterPro" id="IPR049577">
    <property type="entry name" value="GMPP_N"/>
</dbReference>
<feature type="domain" description="Nucleotidyl transferase" evidence="9">
    <location>
        <begin position="6"/>
        <end position="286"/>
    </location>
</feature>
<dbReference type="NCBIfam" id="TIGR01479">
    <property type="entry name" value="GMP_PMI"/>
    <property type="match status" value="1"/>
</dbReference>
<feature type="domain" description="Mannose-6-phosphate isomerase type II C-terminal" evidence="10">
    <location>
        <begin position="352"/>
        <end position="466"/>
    </location>
</feature>
<dbReference type="AlphaFoldDB" id="X5ML06"/>
<dbReference type="EC" id="2.7.7.13" evidence="2"/>
<keyword evidence="13" id="KW-1185">Reference proteome</keyword>
<dbReference type="InterPro" id="IPR006375">
    <property type="entry name" value="Man1P_GuaTrfase/Man6P_Isoase"/>
</dbReference>